<dbReference type="EMBL" id="VSSQ01064401">
    <property type="protein sequence ID" value="MPN17303.1"/>
    <property type="molecule type" value="Genomic_DNA"/>
</dbReference>
<reference evidence="1" key="1">
    <citation type="submission" date="2019-08" db="EMBL/GenBank/DDBJ databases">
        <authorList>
            <person name="Kucharzyk K."/>
            <person name="Murdoch R.W."/>
            <person name="Higgins S."/>
            <person name="Loffler F."/>
        </authorList>
    </citation>
    <scope>NUCLEOTIDE SEQUENCE</scope>
</reference>
<sequence>MVVQRRCNAIAGAVDIHDFARLGDCVCTREVNLRSRGSRARLHIVCHPVPMHGVVLAEPVVKPHLLDGHAAADADRLAPNAPA</sequence>
<accession>A0A645FZF5</accession>
<proteinExistence type="predicted"/>
<evidence type="ECO:0000313" key="1">
    <source>
        <dbReference type="EMBL" id="MPN17303.1"/>
    </source>
</evidence>
<comment type="caution">
    <text evidence="1">The sequence shown here is derived from an EMBL/GenBank/DDBJ whole genome shotgun (WGS) entry which is preliminary data.</text>
</comment>
<gene>
    <name evidence="1" type="ORF">SDC9_164656</name>
</gene>
<organism evidence="1">
    <name type="scientific">bioreactor metagenome</name>
    <dbReference type="NCBI Taxonomy" id="1076179"/>
    <lineage>
        <taxon>unclassified sequences</taxon>
        <taxon>metagenomes</taxon>
        <taxon>ecological metagenomes</taxon>
    </lineage>
</organism>
<protein>
    <submittedName>
        <fullName evidence="1">Uncharacterized protein</fullName>
    </submittedName>
</protein>
<dbReference type="AlphaFoldDB" id="A0A645FZF5"/>
<name>A0A645FZF5_9ZZZZ</name>